<sequence>MSARMNHGFKLALLLLFFALVAARNTRGNQHKDTVFGKRMTLYSKVLNEERQLFVHLPVDYDSSAKKYPVLYILDAESTHLFRQSITAVTFFAGFRRIPRMIVVGVVNTDRNRDITPRKIKQRASSGGGDAFLKFLVSELIPHIDSRFRSAKYRVLFGGSSAGMFSLYTLFSRPEAFNAVIASRPALSSVPGYTWDSDVILRKANQLLEKKVSLCRVLYIDYGGQEDALHNPAPIRRLSALLKQKAPSNFRWETKQMGESGYRSAESLTNGLLTVFDGWYYPADNLHTAGMAGIKSYANRLSERFRYSVPVSDLLAERDLILFGNRFLEIGNLVEAINVFEYACTVYPKSWVFFNSLGGAYLAHGQKELAIKSYRTSLELEPANANAIQKLKQLREHK</sequence>
<protein>
    <submittedName>
        <fullName evidence="3">Alpha/beta hydrolase-fold protein</fullName>
    </submittedName>
</protein>
<dbReference type="SUPFAM" id="SSF48452">
    <property type="entry name" value="TPR-like"/>
    <property type="match status" value="1"/>
</dbReference>
<keyword evidence="3" id="KW-0378">Hydrolase</keyword>
<dbReference type="InterPro" id="IPR029058">
    <property type="entry name" value="AB_hydrolase_fold"/>
</dbReference>
<dbReference type="InterPro" id="IPR011990">
    <property type="entry name" value="TPR-like_helical_dom_sf"/>
</dbReference>
<keyword evidence="2" id="KW-0732">Signal</keyword>
<dbReference type="InterPro" id="IPR000801">
    <property type="entry name" value="Esterase-like"/>
</dbReference>
<comment type="caution">
    <text evidence="3">The sequence shown here is derived from an EMBL/GenBank/DDBJ whole genome shotgun (WGS) entry which is preliminary data.</text>
</comment>
<dbReference type="InterPro" id="IPR050583">
    <property type="entry name" value="Mycobacterial_A85_antigen"/>
</dbReference>
<dbReference type="Gene3D" id="3.40.50.1820">
    <property type="entry name" value="alpha/beta hydrolase"/>
    <property type="match status" value="1"/>
</dbReference>
<feature type="signal peptide" evidence="2">
    <location>
        <begin position="1"/>
        <end position="22"/>
    </location>
</feature>
<dbReference type="SMART" id="SM00028">
    <property type="entry name" value="TPR"/>
    <property type="match status" value="2"/>
</dbReference>
<dbReference type="Pfam" id="PF00756">
    <property type="entry name" value="Esterase"/>
    <property type="match status" value="1"/>
</dbReference>
<proteinExistence type="predicted"/>
<feature type="chain" id="PRO_5045416103" evidence="2">
    <location>
        <begin position="23"/>
        <end position="398"/>
    </location>
</feature>
<dbReference type="EMBL" id="JBHPBY010000345">
    <property type="protein sequence ID" value="MFC1852657.1"/>
    <property type="molecule type" value="Genomic_DNA"/>
</dbReference>
<reference evidence="3 4" key="1">
    <citation type="submission" date="2024-09" db="EMBL/GenBank/DDBJ databases">
        <title>Laminarin stimulates single cell rates of sulfate reduction while oxygen inhibits transcriptomic activity in coastal marine sediment.</title>
        <authorList>
            <person name="Lindsay M."/>
            <person name="Orcutt B."/>
            <person name="Emerson D."/>
            <person name="Stepanauskas R."/>
            <person name="D'Angelo T."/>
        </authorList>
    </citation>
    <scope>NUCLEOTIDE SEQUENCE [LARGE SCALE GENOMIC DNA]</scope>
    <source>
        <strain evidence="3">SAG AM-311-K15</strain>
    </source>
</reference>
<gene>
    <name evidence="3" type="ORF">ACFL27_20860</name>
</gene>
<dbReference type="Proteomes" id="UP001594351">
    <property type="component" value="Unassembled WGS sequence"/>
</dbReference>
<dbReference type="PANTHER" id="PTHR48098">
    <property type="entry name" value="ENTEROCHELIN ESTERASE-RELATED"/>
    <property type="match status" value="1"/>
</dbReference>
<dbReference type="PROSITE" id="PS50005">
    <property type="entry name" value="TPR"/>
    <property type="match status" value="1"/>
</dbReference>
<dbReference type="PANTHER" id="PTHR48098:SF6">
    <property type="entry name" value="FERRI-BACILLIBACTIN ESTERASE BESA"/>
    <property type="match status" value="1"/>
</dbReference>
<dbReference type="Gene3D" id="1.25.40.10">
    <property type="entry name" value="Tetratricopeptide repeat domain"/>
    <property type="match status" value="1"/>
</dbReference>
<organism evidence="3 4">
    <name type="scientific">candidate division CSSED10-310 bacterium</name>
    <dbReference type="NCBI Taxonomy" id="2855610"/>
    <lineage>
        <taxon>Bacteria</taxon>
        <taxon>Bacteria division CSSED10-310</taxon>
    </lineage>
</organism>
<evidence type="ECO:0000256" key="1">
    <source>
        <dbReference type="PROSITE-ProRule" id="PRU00339"/>
    </source>
</evidence>
<evidence type="ECO:0000313" key="4">
    <source>
        <dbReference type="Proteomes" id="UP001594351"/>
    </source>
</evidence>
<dbReference type="GO" id="GO:0016787">
    <property type="term" value="F:hydrolase activity"/>
    <property type="evidence" value="ECO:0007669"/>
    <property type="project" value="UniProtKB-KW"/>
</dbReference>
<feature type="repeat" description="TPR" evidence="1">
    <location>
        <begin position="351"/>
        <end position="384"/>
    </location>
</feature>
<evidence type="ECO:0000313" key="3">
    <source>
        <dbReference type="EMBL" id="MFC1852657.1"/>
    </source>
</evidence>
<keyword evidence="1" id="KW-0802">TPR repeat</keyword>
<dbReference type="InterPro" id="IPR019734">
    <property type="entry name" value="TPR_rpt"/>
</dbReference>
<name>A0ABV6Z2H3_UNCC1</name>
<accession>A0ABV6Z2H3</accession>
<evidence type="ECO:0000256" key="2">
    <source>
        <dbReference type="SAM" id="SignalP"/>
    </source>
</evidence>
<dbReference type="SUPFAM" id="SSF53474">
    <property type="entry name" value="alpha/beta-Hydrolases"/>
    <property type="match status" value="1"/>
</dbReference>
<keyword evidence="4" id="KW-1185">Reference proteome</keyword>